<dbReference type="Proteomes" id="UP000646827">
    <property type="component" value="Unassembled WGS sequence"/>
</dbReference>
<keyword evidence="4" id="KW-0378">Hydrolase</keyword>
<sequence>MEVEDMHQCDDDDNSSSEAEDDKTVEDDSIDYVEAPILTEYFEKLQNRIVKDGKQGPQEYDQKHNTFWIEPPSPYFALYSGPADPKKLYYPRVFLWSPHRLVTTVLKCPDCRQKLNSKGFNTNPRARRVVDIDSCFYIMSSRYRCTNKSCKTSLNAHDNRILEQLPLHLQAEFPAYLTHRSAVSKHLGDLLRIVMQNGMGVHRLQRALREFHTLRHSRLHLQYLNSLVHRQQYPTFHDIPRGSNPIIYKRFSSFKDREGYAGYIPSTGYLRLVYTALIDQLRPLMDKELAILGGIILKGDHSFKVPKHMAKLGGSSAFTALYTLCNEYEEIRLQLLVPTKSTTHLEAPLKEMMNSYRLYNHQQPDLFFTDNVKGDRRLLERSLPSLKRTLHTNNNHAHNIQQSTNVDHQKHPVPFLQLPSNVSISLIQSNDQVEQAVQAIRNKSDSISGSLVVGFDCEWNYNPITKATGKVSSIQVACADSVWLFRVKPSEGVPRALALLINDSNIVKAGRNVKGDLKKLNRDYGIAWKGALELGAFCRRRGAIERGTLGLSDISAVVLGGKLCKDSNLRLSDWESETLEENQVMYAALDAWASFKIFESVKDHDVFGKILPEHIPAGLHCSLQYIGSPVAFGHIAEQVIQ</sequence>
<evidence type="ECO:0000256" key="2">
    <source>
        <dbReference type="ARBA" id="ARBA00022722"/>
    </source>
</evidence>
<evidence type="ECO:0000256" key="6">
    <source>
        <dbReference type="ARBA" id="ARBA00022842"/>
    </source>
</evidence>
<dbReference type="GO" id="GO:0003676">
    <property type="term" value="F:nucleic acid binding"/>
    <property type="evidence" value="ECO:0007669"/>
    <property type="project" value="InterPro"/>
</dbReference>
<dbReference type="GO" id="GO:0008408">
    <property type="term" value="F:3'-5' exonuclease activity"/>
    <property type="evidence" value="ECO:0007669"/>
    <property type="project" value="InterPro"/>
</dbReference>
<keyword evidence="3" id="KW-0479">Metal-binding</keyword>
<dbReference type="GO" id="GO:0005634">
    <property type="term" value="C:nucleus"/>
    <property type="evidence" value="ECO:0007669"/>
    <property type="project" value="UniProtKB-SubCell"/>
</dbReference>
<evidence type="ECO:0000256" key="8">
    <source>
        <dbReference type="ARBA" id="ARBA00040531"/>
    </source>
</evidence>
<dbReference type="SMART" id="SM00474">
    <property type="entry name" value="35EXOc"/>
    <property type="match status" value="1"/>
</dbReference>
<dbReference type="GO" id="GO:0006139">
    <property type="term" value="P:nucleobase-containing compound metabolic process"/>
    <property type="evidence" value="ECO:0007669"/>
    <property type="project" value="InterPro"/>
</dbReference>
<dbReference type="SUPFAM" id="SSF53098">
    <property type="entry name" value="Ribonuclease H-like"/>
    <property type="match status" value="1"/>
</dbReference>
<dbReference type="InterPro" id="IPR036397">
    <property type="entry name" value="RNaseH_sf"/>
</dbReference>
<evidence type="ECO:0000313" key="13">
    <source>
        <dbReference type="Proteomes" id="UP000646827"/>
    </source>
</evidence>
<evidence type="ECO:0000256" key="10">
    <source>
        <dbReference type="SAM" id="MobiDB-lite"/>
    </source>
</evidence>
<keyword evidence="5" id="KW-0269">Exonuclease</keyword>
<comment type="subcellular location">
    <subcellularLocation>
        <location evidence="1">Nucleus</location>
    </subcellularLocation>
</comment>
<dbReference type="Gene3D" id="3.30.420.10">
    <property type="entry name" value="Ribonuclease H-like superfamily/Ribonuclease H"/>
    <property type="match status" value="1"/>
</dbReference>
<keyword evidence="2" id="KW-0540">Nuclease</keyword>
<dbReference type="CDD" id="cd06141">
    <property type="entry name" value="WRN_exo"/>
    <property type="match status" value="1"/>
</dbReference>
<feature type="domain" description="3'-5' exonuclease" evidence="11">
    <location>
        <begin position="424"/>
        <end position="606"/>
    </location>
</feature>
<evidence type="ECO:0000256" key="1">
    <source>
        <dbReference type="ARBA" id="ARBA00004123"/>
    </source>
</evidence>
<dbReference type="Pfam" id="PF01612">
    <property type="entry name" value="DNA_pol_A_exo1"/>
    <property type="match status" value="1"/>
</dbReference>
<keyword evidence="6" id="KW-0460">Magnesium</keyword>
<evidence type="ECO:0000256" key="5">
    <source>
        <dbReference type="ARBA" id="ARBA00022839"/>
    </source>
</evidence>
<dbReference type="OrthoDB" id="1920326at2759"/>
<dbReference type="GO" id="GO:0046872">
    <property type="term" value="F:metal ion binding"/>
    <property type="evidence" value="ECO:0007669"/>
    <property type="project" value="UniProtKB-KW"/>
</dbReference>
<proteinExistence type="predicted"/>
<dbReference type="PANTHER" id="PTHR13620">
    <property type="entry name" value="3-5 EXONUCLEASE"/>
    <property type="match status" value="1"/>
</dbReference>
<dbReference type="InterPro" id="IPR046616">
    <property type="entry name" value="DUF6729"/>
</dbReference>
<evidence type="ECO:0000256" key="4">
    <source>
        <dbReference type="ARBA" id="ARBA00022801"/>
    </source>
</evidence>
<reference evidence="12 13" key="1">
    <citation type="submission" date="2020-12" db="EMBL/GenBank/DDBJ databases">
        <title>Metabolic potential, ecology and presence of endohyphal bacteria is reflected in genomic diversity of Mucoromycotina.</title>
        <authorList>
            <person name="Muszewska A."/>
            <person name="Okrasinska A."/>
            <person name="Steczkiewicz K."/>
            <person name="Drgas O."/>
            <person name="Orlowska M."/>
            <person name="Perlinska-Lenart U."/>
            <person name="Aleksandrzak-Piekarczyk T."/>
            <person name="Szatraj K."/>
            <person name="Zielenkiewicz U."/>
            <person name="Pilsyk S."/>
            <person name="Malc E."/>
            <person name="Mieczkowski P."/>
            <person name="Kruszewska J.S."/>
            <person name="Biernat P."/>
            <person name="Pawlowska J."/>
        </authorList>
    </citation>
    <scope>NUCLEOTIDE SEQUENCE [LARGE SCALE GENOMIC DNA]</scope>
    <source>
        <strain evidence="12 13">CBS 142.35</strain>
    </source>
</reference>
<evidence type="ECO:0000256" key="7">
    <source>
        <dbReference type="ARBA" id="ARBA00023242"/>
    </source>
</evidence>
<dbReference type="InterPro" id="IPR051132">
    <property type="entry name" value="3-5_Exonuclease_domain"/>
</dbReference>
<keyword evidence="7" id="KW-0539">Nucleus</keyword>
<dbReference type="Pfam" id="PF20499">
    <property type="entry name" value="DUF6729"/>
    <property type="match status" value="1"/>
</dbReference>
<comment type="caution">
    <text evidence="12">The sequence shown here is derived from an EMBL/GenBank/DDBJ whole genome shotgun (WGS) entry which is preliminary data.</text>
</comment>
<evidence type="ECO:0000259" key="11">
    <source>
        <dbReference type="SMART" id="SM00474"/>
    </source>
</evidence>
<dbReference type="InterPro" id="IPR012337">
    <property type="entry name" value="RNaseH-like_sf"/>
</dbReference>
<protein>
    <recommendedName>
        <fullName evidence="8">3'-5' exonuclease</fullName>
    </recommendedName>
    <alternativeName>
        <fullName evidence="9">Werner Syndrome-like exonuclease</fullName>
    </alternativeName>
</protein>
<accession>A0A8H7VNB0</accession>
<feature type="non-terminal residue" evidence="12">
    <location>
        <position position="1"/>
    </location>
</feature>
<name>A0A8H7VNB0_9FUNG</name>
<evidence type="ECO:0000313" key="12">
    <source>
        <dbReference type="EMBL" id="KAG2220944.1"/>
    </source>
</evidence>
<gene>
    <name evidence="12" type="ORF">INT45_010697</name>
</gene>
<dbReference type="AlphaFoldDB" id="A0A8H7VNB0"/>
<dbReference type="InterPro" id="IPR002562">
    <property type="entry name" value="3'-5'_exonuclease_dom"/>
</dbReference>
<dbReference type="EMBL" id="JAEPRB010000124">
    <property type="protein sequence ID" value="KAG2220944.1"/>
    <property type="molecule type" value="Genomic_DNA"/>
</dbReference>
<keyword evidence="13" id="KW-1185">Reference proteome</keyword>
<evidence type="ECO:0000256" key="3">
    <source>
        <dbReference type="ARBA" id="ARBA00022723"/>
    </source>
</evidence>
<dbReference type="PANTHER" id="PTHR13620:SF109">
    <property type="entry name" value="3'-5' EXONUCLEASE"/>
    <property type="match status" value="1"/>
</dbReference>
<feature type="compositionally biased region" description="Acidic residues" evidence="10">
    <location>
        <begin position="10"/>
        <end position="29"/>
    </location>
</feature>
<evidence type="ECO:0000256" key="9">
    <source>
        <dbReference type="ARBA" id="ARBA00042761"/>
    </source>
</evidence>
<feature type="region of interest" description="Disordered" evidence="10">
    <location>
        <begin position="1"/>
        <end position="29"/>
    </location>
</feature>
<organism evidence="12 13">
    <name type="scientific">Circinella minor</name>
    <dbReference type="NCBI Taxonomy" id="1195481"/>
    <lineage>
        <taxon>Eukaryota</taxon>
        <taxon>Fungi</taxon>
        <taxon>Fungi incertae sedis</taxon>
        <taxon>Mucoromycota</taxon>
        <taxon>Mucoromycotina</taxon>
        <taxon>Mucoromycetes</taxon>
        <taxon>Mucorales</taxon>
        <taxon>Lichtheimiaceae</taxon>
        <taxon>Circinella</taxon>
    </lineage>
</organism>